<keyword evidence="8" id="KW-1185">Reference proteome</keyword>
<feature type="transmembrane region" description="Helical" evidence="5">
    <location>
        <begin position="334"/>
        <end position="354"/>
    </location>
</feature>
<evidence type="ECO:0000256" key="4">
    <source>
        <dbReference type="ARBA" id="ARBA00023136"/>
    </source>
</evidence>
<sequence>MSTTELLDPHAGVRSWTQRRTLVVSCLAVTLVIASMAALYTSLAQISIATGADHTQATWIVDGYTLALACLVLPAGALGDRYGRRRLLVSGLLVFAAASMIPTVTSSVDWIIGARILAGIGAALVMPSTLSMITTAFPPGASGRAVGVWAGAAGSGGLLGLIGSGLLLQWWSWQSIFIGMAAAAVVLAAAGFTLTESRSTAPTGLDPFGALTGVTAIALLVWSLISVADRGWSDPYILAGLAGAALATELFILTELRVRYPMLDLRLFARRGFGCGAASLAVQFLVTFGLFMIVVQYLQLIMGYSPLHAAVAVLPMGIAVVGLSVLSSRLTARYGLRLPTIAGLTVLATGLLLLTRLTTESGYPGVLIPLSIVGIGIGLAAAPATTAIMTDADIDMHSVAAAVNDAAREIGAAIGIAVAGTVLATGYGASIAPSLPQLPAPAREPVAHSLAATTQLAEQAGPQAQPLLDLARAAFLDGLHQTVFVLAVISLVAAAVFVFWAPGPPETPRPAGTVPGGPRILHLLRAVDHPRRSRKAWRIRRP</sequence>
<dbReference type="PROSITE" id="PS50850">
    <property type="entry name" value="MFS"/>
    <property type="match status" value="1"/>
</dbReference>
<feature type="transmembrane region" description="Helical" evidence="5">
    <location>
        <begin position="366"/>
        <end position="389"/>
    </location>
</feature>
<dbReference type="Gene3D" id="1.20.1720.10">
    <property type="entry name" value="Multidrug resistance protein D"/>
    <property type="match status" value="1"/>
</dbReference>
<feature type="transmembrane region" description="Helical" evidence="5">
    <location>
        <begin position="482"/>
        <end position="501"/>
    </location>
</feature>
<evidence type="ECO:0000313" key="8">
    <source>
        <dbReference type="Proteomes" id="UP000565715"/>
    </source>
</evidence>
<evidence type="ECO:0000256" key="3">
    <source>
        <dbReference type="ARBA" id="ARBA00022989"/>
    </source>
</evidence>
<dbReference type="GO" id="GO:0005886">
    <property type="term" value="C:plasma membrane"/>
    <property type="evidence" value="ECO:0007669"/>
    <property type="project" value="UniProtKB-SubCell"/>
</dbReference>
<gene>
    <name evidence="7" type="ORF">HGA13_06085</name>
</gene>
<keyword evidence="4 5" id="KW-0472">Membrane</keyword>
<feature type="transmembrane region" description="Helical" evidence="5">
    <location>
        <begin position="145"/>
        <end position="170"/>
    </location>
</feature>
<feature type="transmembrane region" description="Helical" evidence="5">
    <location>
        <begin position="277"/>
        <end position="301"/>
    </location>
</feature>
<dbReference type="SUPFAM" id="SSF103473">
    <property type="entry name" value="MFS general substrate transporter"/>
    <property type="match status" value="1"/>
</dbReference>
<feature type="transmembrane region" description="Helical" evidence="5">
    <location>
        <begin position="237"/>
        <end position="256"/>
    </location>
</feature>
<dbReference type="GO" id="GO:0022857">
    <property type="term" value="F:transmembrane transporter activity"/>
    <property type="evidence" value="ECO:0007669"/>
    <property type="project" value="InterPro"/>
</dbReference>
<feature type="domain" description="Major facilitator superfamily (MFS) profile" evidence="6">
    <location>
        <begin position="21"/>
        <end position="505"/>
    </location>
</feature>
<dbReference type="InterPro" id="IPR011701">
    <property type="entry name" value="MFS"/>
</dbReference>
<keyword evidence="2 5" id="KW-0812">Transmembrane</keyword>
<feature type="transmembrane region" description="Helical" evidence="5">
    <location>
        <begin position="87"/>
        <end position="104"/>
    </location>
</feature>
<evidence type="ECO:0000259" key="6">
    <source>
        <dbReference type="PROSITE" id="PS50850"/>
    </source>
</evidence>
<protein>
    <submittedName>
        <fullName evidence="7">MFS transporter</fullName>
    </submittedName>
</protein>
<feature type="transmembrane region" description="Helical" evidence="5">
    <location>
        <begin position="207"/>
        <end position="225"/>
    </location>
</feature>
<accession>A0A846X9H8</accession>
<dbReference type="InterPro" id="IPR020846">
    <property type="entry name" value="MFS_dom"/>
</dbReference>
<reference evidence="7 8" key="1">
    <citation type="submission" date="2020-04" db="EMBL/GenBank/DDBJ databases">
        <title>MicrobeNet Type strains.</title>
        <authorList>
            <person name="Nicholson A.C."/>
        </authorList>
    </citation>
    <scope>NUCLEOTIDE SEQUENCE [LARGE SCALE GENOMIC DNA]</scope>
    <source>
        <strain evidence="7 8">DSM 45078</strain>
    </source>
</reference>
<dbReference type="RefSeq" id="WP_068037168.1">
    <property type="nucleotide sequence ID" value="NZ_JAAXOO010000001.1"/>
</dbReference>
<dbReference type="Proteomes" id="UP000565715">
    <property type="component" value="Unassembled WGS sequence"/>
</dbReference>
<evidence type="ECO:0000256" key="5">
    <source>
        <dbReference type="SAM" id="Phobius"/>
    </source>
</evidence>
<comment type="caution">
    <text evidence="7">The sequence shown here is derived from an EMBL/GenBank/DDBJ whole genome shotgun (WGS) entry which is preliminary data.</text>
</comment>
<dbReference type="Pfam" id="PF07690">
    <property type="entry name" value="MFS_1"/>
    <property type="match status" value="1"/>
</dbReference>
<proteinExistence type="predicted"/>
<evidence type="ECO:0000256" key="1">
    <source>
        <dbReference type="ARBA" id="ARBA00004651"/>
    </source>
</evidence>
<feature type="transmembrane region" description="Helical" evidence="5">
    <location>
        <begin position="410"/>
        <end position="429"/>
    </location>
</feature>
<name>A0A846X9H8_9NOCA</name>
<dbReference type="EMBL" id="JAAXOO010000001">
    <property type="protein sequence ID" value="NKY32648.1"/>
    <property type="molecule type" value="Genomic_DNA"/>
</dbReference>
<evidence type="ECO:0000313" key="7">
    <source>
        <dbReference type="EMBL" id="NKY32648.1"/>
    </source>
</evidence>
<dbReference type="Gene3D" id="1.20.1250.20">
    <property type="entry name" value="MFS general substrate transporter like domains"/>
    <property type="match status" value="1"/>
</dbReference>
<comment type="subcellular location">
    <subcellularLocation>
        <location evidence="1">Cell membrane</location>
        <topology evidence="1">Multi-pass membrane protein</topology>
    </subcellularLocation>
</comment>
<dbReference type="CDD" id="cd17321">
    <property type="entry name" value="MFS_MMR_MDR_like"/>
    <property type="match status" value="1"/>
</dbReference>
<dbReference type="InterPro" id="IPR036259">
    <property type="entry name" value="MFS_trans_sf"/>
</dbReference>
<feature type="transmembrane region" description="Helical" evidence="5">
    <location>
        <begin position="21"/>
        <end position="44"/>
    </location>
</feature>
<keyword evidence="3 5" id="KW-1133">Transmembrane helix</keyword>
<evidence type="ECO:0000256" key="2">
    <source>
        <dbReference type="ARBA" id="ARBA00022692"/>
    </source>
</evidence>
<dbReference type="PANTHER" id="PTHR42718">
    <property type="entry name" value="MAJOR FACILITATOR SUPERFAMILY MULTIDRUG TRANSPORTER MFSC"/>
    <property type="match status" value="1"/>
</dbReference>
<organism evidence="7 8">
    <name type="scientific">Nocardia speluncae</name>
    <dbReference type="NCBI Taxonomy" id="419477"/>
    <lineage>
        <taxon>Bacteria</taxon>
        <taxon>Bacillati</taxon>
        <taxon>Actinomycetota</taxon>
        <taxon>Actinomycetes</taxon>
        <taxon>Mycobacteriales</taxon>
        <taxon>Nocardiaceae</taxon>
        <taxon>Nocardia</taxon>
    </lineage>
</organism>
<dbReference type="AlphaFoldDB" id="A0A846X9H8"/>
<feature type="transmembrane region" description="Helical" evidence="5">
    <location>
        <begin position="110"/>
        <end position="133"/>
    </location>
</feature>
<dbReference type="PANTHER" id="PTHR42718:SF42">
    <property type="entry name" value="EXPORT PROTEIN"/>
    <property type="match status" value="1"/>
</dbReference>
<feature type="transmembrane region" description="Helical" evidence="5">
    <location>
        <begin position="56"/>
        <end position="75"/>
    </location>
</feature>
<feature type="transmembrane region" description="Helical" evidence="5">
    <location>
        <begin position="307"/>
        <end position="327"/>
    </location>
</feature>
<feature type="transmembrane region" description="Helical" evidence="5">
    <location>
        <begin position="176"/>
        <end position="195"/>
    </location>
</feature>